<name>A0ABQ7WE78_SOLTU</name>
<organism evidence="1 2">
    <name type="scientific">Solanum tuberosum</name>
    <name type="common">Potato</name>
    <dbReference type="NCBI Taxonomy" id="4113"/>
    <lineage>
        <taxon>Eukaryota</taxon>
        <taxon>Viridiplantae</taxon>
        <taxon>Streptophyta</taxon>
        <taxon>Embryophyta</taxon>
        <taxon>Tracheophyta</taxon>
        <taxon>Spermatophyta</taxon>
        <taxon>Magnoliopsida</taxon>
        <taxon>eudicotyledons</taxon>
        <taxon>Gunneridae</taxon>
        <taxon>Pentapetalae</taxon>
        <taxon>asterids</taxon>
        <taxon>lamiids</taxon>
        <taxon>Solanales</taxon>
        <taxon>Solanaceae</taxon>
        <taxon>Solanoideae</taxon>
        <taxon>Solaneae</taxon>
        <taxon>Solanum</taxon>
    </lineage>
</organism>
<comment type="caution">
    <text evidence="1">The sequence shown here is derived from an EMBL/GenBank/DDBJ whole genome shotgun (WGS) entry which is preliminary data.</text>
</comment>
<dbReference type="EMBL" id="JAIVGD010000002">
    <property type="protein sequence ID" value="KAH0778335.1"/>
    <property type="molecule type" value="Genomic_DNA"/>
</dbReference>
<protein>
    <submittedName>
        <fullName evidence="1">Uncharacterized protein</fullName>
    </submittedName>
</protein>
<gene>
    <name evidence="1" type="ORF">KY290_004762</name>
</gene>
<evidence type="ECO:0000313" key="1">
    <source>
        <dbReference type="EMBL" id="KAH0778335.1"/>
    </source>
</evidence>
<evidence type="ECO:0000313" key="2">
    <source>
        <dbReference type="Proteomes" id="UP000826656"/>
    </source>
</evidence>
<accession>A0ABQ7WE78</accession>
<keyword evidence="2" id="KW-1185">Reference proteome</keyword>
<proteinExistence type="predicted"/>
<reference evidence="1 2" key="1">
    <citation type="journal article" date="2021" name="bioRxiv">
        <title>Chromosome-scale and haplotype-resolved genome assembly of a tetraploid potato cultivar.</title>
        <authorList>
            <person name="Sun H."/>
            <person name="Jiao W.-B."/>
            <person name="Krause K."/>
            <person name="Campoy J.A."/>
            <person name="Goel M."/>
            <person name="Folz-Donahue K."/>
            <person name="Kukat C."/>
            <person name="Huettel B."/>
            <person name="Schneeberger K."/>
        </authorList>
    </citation>
    <scope>NUCLEOTIDE SEQUENCE [LARGE SCALE GENOMIC DNA]</scope>
    <source>
        <strain evidence="1">SolTubOtavaFocal</strain>
        <tissue evidence="1">Leaves</tissue>
    </source>
</reference>
<dbReference type="PANTHER" id="PTHR33604">
    <property type="entry name" value="OSJNBA0004B13.7 PROTEIN"/>
    <property type="match status" value="1"/>
</dbReference>
<dbReference type="Proteomes" id="UP000826656">
    <property type="component" value="Unassembled WGS sequence"/>
</dbReference>
<dbReference type="PANTHER" id="PTHR33604:SF1">
    <property type="entry name" value="GLYCOSYLTRANSFERASE FAMILY PROTEIN 2"/>
    <property type="match status" value="1"/>
</dbReference>
<sequence>MSFWTKHMEPRAHIAANNYLVKHNKADFEVPLLKEDFKNVLPNGKMPQASKLPSLNLFNQRVSLKGLKTAGAKLGTDVL</sequence>